<dbReference type="EMBL" id="ACJW02000008">
    <property type="protein sequence ID" value="EEP66563.1"/>
    <property type="molecule type" value="Genomic_DNA"/>
</dbReference>
<name>C4GMM7_9NEIS</name>
<protein>
    <submittedName>
        <fullName evidence="1">Uncharacterized protein</fullName>
    </submittedName>
</protein>
<accession>C4GMM7</accession>
<keyword evidence="2" id="KW-1185">Reference proteome</keyword>
<reference evidence="1" key="1">
    <citation type="submission" date="2009-04" db="EMBL/GenBank/DDBJ databases">
        <authorList>
            <person name="Weinstock G."/>
            <person name="Sodergren E."/>
            <person name="Clifton S."/>
            <person name="Fulton L."/>
            <person name="Fulton B."/>
            <person name="Courtney L."/>
            <person name="Fronick C."/>
            <person name="Harrison M."/>
            <person name="Strong C."/>
            <person name="Farmer C."/>
            <person name="Delahaunty K."/>
            <person name="Markovic C."/>
            <person name="Hall O."/>
            <person name="Minx P."/>
            <person name="Tomlinson C."/>
            <person name="Mitreva M."/>
            <person name="Nelson J."/>
            <person name="Hou S."/>
            <person name="Wollam A."/>
            <person name="Pepin K.H."/>
            <person name="Johnson M."/>
            <person name="Bhonagiri V."/>
            <person name="Nash W.E."/>
            <person name="Warren W."/>
            <person name="Chinwalla A."/>
            <person name="Mardis E.R."/>
            <person name="Wilson R.K."/>
        </authorList>
    </citation>
    <scope>NUCLEOTIDE SEQUENCE [LARGE SCALE GENOMIC DNA]</scope>
    <source>
        <strain evidence="1">ATCC 51147</strain>
    </source>
</reference>
<proteinExistence type="predicted"/>
<gene>
    <name evidence="1" type="ORF">GCWU000324_02963</name>
</gene>
<dbReference type="AlphaFoldDB" id="C4GMM7"/>
<organism evidence="1 2">
    <name type="scientific">Kingella oralis ATCC 51147</name>
    <dbReference type="NCBI Taxonomy" id="629741"/>
    <lineage>
        <taxon>Bacteria</taxon>
        <taxon>Pseudomonadati</taxon>
        <taxon>Pseudomonadota</taxon>
        <taxon>Betaproteobacteria</taxon>
        <taxon>Neisseriales</taxon>
        <taxon>Neisseriaceae</taxon>
        <taxon>Kingella</taxon>
    </lineage>
</organism>
<dbReference type="Proteomes" id="UP000003009">
    <property type="component" value="Unassembled WGS sequence"/>
</dbReference>
<evidence type="ECO:0000313" key="1">
    <source>
        <dbReference type="EMBL" id="EEP66563.1"/>
    </source>
</evidence>
<sequence>MQPKKDLRPRNIKIHVYPVQSIKYRQPEILTAFRLHKKAA</sequence>
<evidence type="ECO:0000313" key="2">
    <source>
        <dbReference type="Proteomes" id="UP000003009"/>
    </source>
</evidence>
<comment type="caution">
    <text evidence="1">The sequence shown here is derived from an EMBL/GenBank/DDBJ whole genome shotgun (WGS) entry which is preliminary data.</text>
</comment>
<dbReference type="HOGENOM" id="CLU_3291021_0_0_4"/>